<feature type="non-terminal residue" evidence="1">
    <location>
        <position position="1"/>
    </location>
</feature>
<dbReference type="AlphaFoldDB" id="A0A382HMX1"/>
<gene>
    <name evidence="1" type="ORF">METZ01_LOCUS241500</name>
</gene>
<dbReference type="EMBL" id="UINC01062229">
    <property type="protein sequence ID" value="SVB88646.1"/>
    <property type="molecule type" value="Genomic_DNA"/>
</dbReference>
<proteinExistence type="predicted"/>
<sequence>GYTDEQIRLLWGGNLLRVWQQVEDMALELRADS</sequence>
<reference evidence="1" key="1">
    <citation type="submission" date="2018-05" db="EMBL/GenBank/DDBJ databases">
        <authorList>
            <person name="Lanie J.A."/>
            <person name="Ng W.-L."/>
            <person name="Kazmierczak K.M."/>
            <person name="Andrzejewski T.M."/>
            <person name="Davidsen T.M."/>
            <person name="Wayne K.J."/>
            <person name="Tettelin H."/>
            <person name="Glass J.I."/>
            <person name="Rusch D."/>
            <person name="Podicherti R."/>
            <person name="Tsui H.-C.T."/>
            <person name="Winkler M.E."/>
        </authorList>
    </citation>
    <scope>NUCLEOTIDE SEQUENCE</scope>
</reference>
<dbReference type="Gene3D" id="3.20.20.140">
    <property type="entry name" value="Metal-dependent hydrolases"/>
    <property type="match status" value="1"/>
</dbReference>
<protein>
    <recommendedName>
        <fullName evidence="2">Membrane dipeptidase</fullName>
    </recommendedName>
</protein>
<evidence type="ECO:0000313" key="1">
    <source>
        <dbReference type="EMBL" id="SVB88646.1"/>
    </source>
</evidence>
<organism evidence="1">
    <name type="scientific">marine metagenome</name>
    <dbReference type="NCBI Taxonomy" id="408172"/>
    <lineage>
        <taxon>unclassified sequences</taxon>
        <taxon>metagenomes</taxon>
        <taxon>ecological metagenomes</taxon>
    </lineage>
</organism>
<name>A0A382HMX1_9ZZZZ</name>
<accession>A0A382HMX1</accession>
<evidence type="ECO:0008006" key="2">
    <source>
        <dbReference type="Google" id="ProtNLM"/>
    </source>
</evidence>